<evidence type="ECO:0000313" key="2">
    <source>
        <dbReference type="EMBL" id="SDM23420.1"/>
    </source>
</evidence>
<protein>
    <recommendedName>
        <fullName evidence="4">Lipoprotein</fullName>
    </recommendedName>
</protein>
<dbReference type="RefSeq" id="WP_030433474.1">
    <property type="nucleotide sequence ID" value="NZ_LT629701.1"/>
</dbReference>
<gene>
    <name evidence="2" type="ORF">SAMN04489726_0505</name>
</gene>
<evidence type="ECO:0008006" key="4">
    <source>
        <dbReference type="Google" id="ProtNLM"/>
    </source>
</evidence>
<dbReference type="EMBL" id="LT629701">
    <property type="protein sequence ID" value="SDM23420.1"/>
    <property type="molecule type" value="Genomic_DNA"/>
</dbReference>
<accession>A0A1G9RK31</accession>
<dbReference type="PROSITE" id="PS51257">
    <property type="entry name" value="PROKAR_LIPOPROTEIN"/>
    <property type="match status" value="1"/>
</dbReference>
<dbReference type="Proteomes" id="UP000183376">
    <property type="component" value="Chromosome I"/>
</dbReference>
<keyword evidence="1" id="KW-0732">Signal</keyword>
<dbReference type="OrthoDB" id="5193742at2"/>
<evidence type="ECO:0000313" key="3">
    <source>
        <dbReference type="Proteomes" id="UP000183376"/>
    </source>
</evidence>
<sequence>MPAPRVVIAVAAAVLASGCASTQTDSVRSTADAFVAAIAKGDARAACDLLTPKTLRRMEALRPEGCPAALGTLKLPSAAVRDVEVWGDAAQVRTGGDTLFLREFEQGWRISGAGCTPRGDQPYDCVLEGS</sequence>
<proteinExistence type="predicted"/>
<keyword evidence="3" id="KW-1185">Reference proteome</keyword>
<dbReference type="AlphaFoldDB" id="A0A1G9RK31"/>
<reference evidence="2 3" key="1">
    <citation type="submission" date="2016-10" db="EMBL/GenBank/DDBJ databases">
        <authorList>
            <person name="de Groot N.N."/>
        </authorList>
    </citation>
    <scope>NUCLEOTIDE SEQUENCE [LARGE SCALE GENOMIC DNA]</scope>
    <source>
        <strain evidence="2 3">DSM 44149</strain>
    </source>
</reference>
<organism evidence="2 3">
    <name type="scientific">Allokutzneria albata</name>
    <name type="common">Kibdelosporangium albatum</name>
    <dbReference type="NCBI Taxonomy" id="211114"/>
    <lineage>
        <taxon>Bacteria</taxon>
        <taxon>Bacillati</taxon>
        <taxon>Actinomycetota</taxon>
        <taxon>Actinomycetes</taxon>
        <taxon>Pseudonocardiales</taxon>
        <taxon>Pseudonocardiaceae</taxon>
        <taxon>Allokutzneria</taxon>
    </lineage>
</organism>
<dbReference type="eggNOG" id="ENOG503355G">
    <property type="taxonomic scope" value="Bacteria"/>
</dbReference>
<evidence type="ECO:0000256" key="1">
    <source>
        <dbReference type="SAM" id="SignalP"/>
    </source>
</evidence>
<feature type="chain" id="PRO_5009245415" description="Lipoprotein" evidence="1">
    <location>
        <begin position="23"/>
        <end position="130"/>
    </location>
</feature>
<name>A0A1G9RK31_ALLAB</name>
<dbReference type="STRING" id="211114.SAMN04489726_0505"/>
<feature type="signal peptide" evidence="1">
    <location>
        <begin position="1"/>
        <end position="22"/>
    </location>
</feature>